<reference evidence="1" key="2">
    <citation type="journal article" date="2015" name="Fish Shellfish Immunol.">
        <title>Early steps in the European eel (Anguilla anguilla)-Vibrio vulnificus interaction in the gills: Role of the RtxA13 toxin.</title>
        <authorList>
            <person name="Callol A."/>
            <person name="Pajuelo D."/>
            <person name="Ebbesson L."/>
            <person name="Teles M."/>
            <person name="MacKenzie S."/>
            <person name="Amaro C."/>
        </authorList>
    </citation>
    <scope>NUCLEOTIDE SEQUENCE</scope>
</reference>
<protein>
    <submittedName>
        <fullName evidence="1">Uncharacterized protein</fullName>
    </submittedName>
</protein>
<dbReference type="AlphaFoldDB" id="A0A0E9R128"/>
<name>A0A0E9R128_ANGAN</name>
<dbReference type="EMBL" id="GBXM01086372">
    <property type="protein sequence ID" value="JAH22205.1"/>
    <property type="molecule type" value="Transcribed_RNA"/>
</dbReference>
<proteinExistence type="predicted"/>
<organism evidence="1">
    <name type="scientific">Anguilla anguilla</name>
    <name type="common">European freshwater eel</name>
    <name type="synonym">Muraena anguilla</name>
    <dbReference type="NCBI Taxonomy" id="7936"/>
    <lineage>
        <taxon>Eukaryota</taxon>
        <taxon>Metazoa</taxon>
        <taxon>Chordata</taxon>
        <taxon>Craniata</taxon>
        <taxon>Vertebrata</taxon>
        <taxon>Euteleostomi</taxon>
        <taxon>Actinopterygii</taxon>
        <taxon>Neopterygii</taxon>
        <taxon>Teleostei</taxon>
        <taxon>Anguilliformes</taxon>
        <taxon>Anguillidae</taxon>
        <taxon>Anguilla</taxon>
    </lineage>
</organism>
<sequence>MMNSLVFKFSSNTLHEITQHPVSRN</sequence>
<accession>A0A0E9R128</accession>
<evidence type="ECO:0000313" key="1">
    <source>
        <dbReference type="EMBL" id="JAH22205.1"/>
    </source>
</evidence>
<reference evidence="1" key="1">
    <citation type="submission" date="2014-11" db="EMBL/GenBank/DDBJ databases">
        <authorList>
            <person name="Amaro Gonzalez C."/>
        </authorList>
    </citation>
    <scope>NUCLEOTIDE SEQUENCE</scope>
</reference>